<dbReference type="PRINTS" id="PR00081">
    <property type="entry name" value="GDHRDH"/>
</dbReference>
<keyword evidence="3" id="KW-0560">Oxidoreductase</keyword>
<dbReference type="EMBL" id="ML996568">
    <property type="protein sequence ID" value="KAF2760425.1"/>
    <property type="molecule type" value="Genomic_DNA"/>
</dbReference>
<dbReference type="Gene3D" id="3.40.50.720">
    <property type="entry name" value="NAD(P)-binding Rossmann-like Domain"/>
    <property type="match status" value="1"/>
</dbReference>
<dbReference type="Proteomes" id="UP000799437">
    <property type="component" value="Unassembled WGS sequence"/>
</dbReference>
<organism evidence="4 5">
    <name type="scientific">Pseudovirgaria hyperparasitica</name>
    <dbReference type="NCBI Taxonomy" id="470096"/>
    <lineage>
        <taxon>Eukaryota</taxon>
        <taxon>Fungi</taxon>
        <taxon>Dikarya</taxon>
        <taxon>Ascomycota</taxon>
        <taxon>Pezizomycotina</taxon>
        <taxon>Dothideomycetes</taxon>
        <taxon>Dothideomycetes incertae sedis</taxon>
        <taxon>Acrospermales</taxon>
        <taxon>Acrospermaceae</taxon>
        <taxon>Pseudovirgaria</taxon>
    </lineage>
</organism>
<keyword evidence="5" id="KW-1185">Reference proteome</keyword>
<dbReference type="AlphaFoldDB" id="A0A6A6WCX6"/>
<dbReference type="GeneID" id="54482801"/>
<reference evidence="4" key="1">
    <citation type="journal article" date="2020" name="Stud. Mycol.">
        <title>101 Dothideomycetes genomes: a test case for predicting lifestyles and emergence of pathogens.</title>
        <authorList>
            <person name="Haridas S."/>
            <person name="Albert R."/>
            <person name="Binder M."/>
            <person name="Bloem J."/>
            <person name="Labutti K."/>
            <person name="Salamov A."/>
            <person name="Andreopoulos B."/>
            <person name="Baker S."/>
            <person name="Barry K."/>
            <person name="Bills G."/>
            <person name="Bluhm B."/>
            <person name="Cannon C."/>
            <person name="Castanera R."/>
            <person name="Culley D."/>
            <person name="Daum C."/>
            <person name="Ezra D."/>
            <person name="Gonzalez J."/>
            <person name="Henrissat B."/>
            <person name="Kuo A."/>
            <person name="Liang C."/>
            <person name="Lipzen A."/>
            <person name="Lutzoni F."/>
            <person name="Magnuson J."/>
            <person name="Mondo S."/>
            <person name="Nolan M."/>
            <person name="Ohm R."/>
            <person name="Pangilinan J."/>
            <person name="Park H.-J."/>
            <person name="Ramirez L."/>
            <person name="Alfaro M."/>
            <person name="Sun H."/>
            <person name="Tritt A."/>
            <person name="Yoshinaga Y."/>
            <person name="Zwiers L.-H."/>
            <person name="Turgeon B."/>
            <person name="Goodwin S."/>
            <person name="Spatafora J."/>
            <person name="Crous P."/>
            <person name="Grigoriev I."/>
        </authorList>
    </citation>
    <scope>NUCLEOTIDE SEQUENCE</scope>
    <source>
        <strain evidence="4">CBS 121739</strain>
    </source>
</reference>
<dbReference type="GO" id="GO:0050664">
    <property type="term" value="F:oxidoreductase activity, acting on NAD(P)H, oxygen as acceptor"/>
    <property type="evidence" value="ECO:0007669"/>
    <property type="project" value="TreeGrafter"/>
</dbReference>
<comment type="similarity">
    <text evidence="1">Belongs to the short-chain dehydrogenases/reductases (SDR) family.</text>
</comment>
<dbReference type="InterPro" id="IPR036291">
    <property type="entry name" value="NAD(P)-bd_dom_sf"/>
</dbReference>
<dbReference type="PANTHER" id="PTHR43008:SF7">
    <property type="entry name" value="SHORT CHAIN DEHYDROGENASE_REDUCTASE (AFU_ORTHOLOGUE AFUA_2G00830)"/>
    <property type="match status" value="1"/>
</dbReference>
<dbReference type="Pfam" id="PF00106">
    <property type="entry name" value="adh_short"/>
    <property type="match status" value="1"/>
</dbReference>
<evidence type="ECO:0000313" key="4">
    <source>
        <dbReference type="EMBL" id="KAF2760425.1"/>
    </source>
</evidence>
<dbReference type="CDD" id="cd05233">
    <property type="entry name" value="SDR_c"/>
    <property type="match status" value="1"/>
</dbReference>
<proteinExistence type="inferred from homology"/>
<dbReference type="PANTHER" id="PTHR43008">
    <property type="entry name" value="BENZIL REDUCTASE"/>
    <property type="match status" value="1"/>
</dbReference>
<dbReference type="GO" id="GO:0016616">
    <property type="term" value="F:oxidoreductase activity, acting on the CH-OH group of donors, NAD or NADP as acceptor"/>
    <property type="evidence" value="ECO:0007669"/>
    <property type="project" value="UniProtKB-ARBA"/>
</dbReference>
<dbReference type="OrthoDB" id="5307821at2759"/>
<evidence type="ECO:0000256" key="1">
    <source>
        <dbReference type="ARBA" id="ARBA00006484"/>
    </source>
</evidence>
<evidence type="ECO:0000256" key="2">
    <source>
        <dbReference type="ARBA" id="ARBA00022857"/>
    </source>
</evidence>
<name>A0A6A6WCX6_9PEZI</name>
<dbReference type="SUPFAM" id="SSF51735">
    <property type="entry name" value="NAD(P)-binding Rossmann-fold domains"/>
    <property type="match status" value="1"/>
</dbReference>
<dbReference type="RefSeq" id="XP_033602876.1">
    <property type="nucleotide sequence ID" value="XM_033741747.1"/>
</dbReference>
<dbReference type="InterPro" id="IPR020904">
    <property type="entry name" value="Sc_DH/Rdtase_CS"/>
</dbReference>
<keyword evidence="2" id="KW-0521">NADP</keyword>
<dbReference type="PROSITE" id="PS00061">
    <property type="entry name" value="ADH_SHORT"/>
    <property type="match status" value="1"/>
</dbReference>
<protein>
    <submittedName>
        <fullName evidence="4">Short chain dehydrogenase/reductase</fullName>
    </submittedName>
</protein>
<evidence type="ECO:0000256" key="3">
    <source>
        <dbReference type="ARBA" id="ARBA00023002"/>
    </source>
</evidence>
<evidence type="ECO:0000313" key="5">
    <source>
        <dbReference type="Proteomes" id="UP000799437"/>
    </source>
</evidence>
<sequence>MATKVFARANTALITGGASGVGYAVAHLCLKHGMKVAIVDNNAANLAKAKTELKSADVETYSVDVSKLEQWTELKSKVDKQLGGRIDLLMLNAGVSGKADWGDAAYFRTVLDTNLYGVINGLTTFVPVMQAQSQDKPSAIVITGSKQGITNPPGNPAYNASKAAVKTLAEHLSYDLRDTPTSVHLLVPGWTYTGLTRAAGANEKPAGAWWPSQVAEFLYEKMAKGSFYAICPDNDVDEKTDKKRMMWAQGDIVFDRQPCSRWRSEYKEENAKWMKENEF</sequence>
<dbReference type="InterPro" id="IPR002347">
    <property type="entry name" value="SDR_fam"/>
</dbReference>
<accession>A0A6A6WCX6</accession>
<gene>
    <name evidence="4" type="ORF">EJ05DRAFT_436411</name>
</gene>